<dbReference type="Gene3D" id="1.10.3420.10">
    <property type="entry name" value="putative ntp pyrophosphohydrolase like domain"/>
    <property type="match status" value="1"/>
</dbReference>
<protein>
    <submittedName>
        <fullName evidence="1">Nucleoside triphosphate pyrophosphohydrolase</fullName>
    </submittedName>
</protein>
<dbReference type="Pfam" id="PF01503">
    <property type="entry name" value="PRA-PH"/>
    <property type="match status" value="1"/>
</dbReference>
<dbReference type="CDD" id="cd11530">
    <property type="entry name" value="NTP-PPase_DR2231_like"/>
    <property type="match status" value="1"/>
</dbReference>
<dbReference type="RefSeq" id="WP_181715875.1">
    <property type="nucleotide sequence ID" value="NZ_CP091177.1"/>
</dbReference>
<dbReference type="GO" id="GO:0016787">
    <property type="term" value="F:hydrolase activity"/>
    <property type="evidence" value="ECO:0007669"/>
    <property type="project" value="UniProtKB-KW"/>
</dbReference>
<dbReference type="InterPro" id="IPR033653">
    <property type="entry name" value="NTP-PPase_DR2231-like"/>
</dbReference>
<dbReference type="EMBL" id="MN629346">
    <property type="protein sequence ID" value="QJR99740.1"/>
    <property type="molecule type" value="Genomic_DNA"/>
</dbReference>
<accession>A0A6M4NPI7</accession>
<reference evidence="1" key="1">
    <citation type="submission" date="2019-10" db="EMBL/GenBank/DDBJ databases">
        <authorList>
            <person name="Zhou D."/>
            <person name="Cheng Q."/>
        </authorList>
    </citation>
    <scope>NUCLEOTIDE SEQUENCE</scope>
    <source>
        <strain evidence="1">1507-17068</strain>
        <plasmid evidence="1">p717068-IMP</plasmid>
    </source>
</reference>
<geneLocation type="plasmid" evidence="1">
    <name>p717068-IMP</name>
</geneLocation>
<proteinExistence type="predicted"/>
<organism evidence="1">
    <name type="scientific">Aeromonas caviae</name>
    <name type="common">Aeromonas punctata</name>
    <dbReference type="NCBI Taxonomy" id="648"/>
    <lineage>
        <taxon>Bacteria</taxon>
        <taxon>Pseudomonadati</taxon>
        <taxon>Pseudomonadota</taxon>
        <taxon>Gammaproteobacteria</taxon>
        <taxon>Aeromonadales</taxon>
        <taxon>Aeromonadaceae</taxon>
        <taxon>Aeromonas</taxon>
    </lineage>
</organism>
<keyword evidence="1" id="KW-0614">Plasmid</keyword>
<dbReference type="AlphaFoldDB" id="A0A6M4NPI7"/>
<dbReference type="InterPro" id="IPR023292">
    <property type="entry name" value="NTP_PyroPHydrolase-like_dom_sf"/>
</dbReference>
<sequence>MTKPTNFQLTTEFNAVLGQGVAAMPLMPTLDQCRLRLKLINEEAQVELTKAFDSRNLIQVADAIGDGLVTLYGAANDCGLDADAIMERIHQSNMSKLCDNEQDAIFAVEQYRQGNGFHGKTTPINAVYRQSAIEGKFVVFDADSGKTLKGPGFFEPVLEDVVYPNGRQADPFDGLRKVAEQIGARGETLWQFNSVLDQIALVTAAQQAQAEQQALPELAQVDETAAE</sequence>
<dbReference type="InterPro" id="IPR021130">
    <property type="entry name" value="PRib-ATP_PPHydrolase-like"/>
</dbReference>
<name>A0A6M4NPI7_AERCA</name>
<evidence type="ECO:0000313" key="1">
    <source>
        <dbReference type="EMBL" id="QJR99740.1"/>
    </source>
</evidence>
<keyword evidence="1" id="KW-0378">Hydrolase</keyword>